<dbReference type="EMBL" id="CAAALY010042324">
    <property type="protein sequence ID" value="VEL19604.1"/>
    <property type="molecule type" value="Genomic_DNA"/>
</dbReference>
<keyword evidence="2" id="KW-1185">Reference proteome</keyword>
<gene>
    <name evidence="1" type="ORF">PXEA_LOCUS13044</name>
</gene>
<dbReference type="AlphaFoldDB" id="A0A448WT71"/>
<evidence type="ECO:0000313" key="1">
    <source>
        <dbReference type="EMBL" id="VEL19604.1"/>
    </source>
</evidence>
<protein>
    <submittedName>
        <fullName evidence="1">Uncharacterized protein</fullName>
    </submittedName>
</protein>
<accession>A0A448WT71</accession>
<name>A0A448WT71_9PLAT</name>
<proteinExistence type="predicted"/>
<reference evidence="1" key="1">
    <citation type="submission" date="2018-11" db="EMBL/GenBank/DDBJ databases">
        <authorList>
            <consortium name="Pathogen Informatics"/>
        </authorList>
    </citation>
    <scope>NUCLEOTIDE SEQUENCE</scope>
</reference>
<sequence>MDGLMHALSSLASAALQATSADSVLPRLLGSQRADASMVGASRWTDRTTNQPPGLNWHRRCSFRDDGGLAEALASVGDVIQICLHLDRWIDTAYHALSLASLLATGNWTFKLPTDR</sequence>
<dbReference type="Proteomes" id="UP000784294">
    <property type="component" value="Unassembled WGS sequence"/>
</dbReference>
<organism evidence="1 2">
    <name type="scientific">Protopolystoma xenopodis</name>
    <dbReference type="NCBI Taxonomy" id="117903"/>
    <lineage>
        <taxon>Eukaryota</taxon>
        <taxon>Metazoa</taxon>
        <taxon>Spiralia</taxon>
        <taxon>Lophotrochozoa</taxon>
        <taxon>Platyhelminthes</taxon>
        <taxon>Monogenea</taxon>
        <taxon>Polyopisthocotylea</taxon>
        <taxon>Polystomatidea</taxon>
        <taxon>Polystomatidae</taxon>
        <taxon>Protopolystoma</taxon>
    </lineage>
</organism>
<evidence type="ECO:0000313" key="2">
    <source>
        <dbReference type="Proteomes" id="UP000784294"/>
    </source>
</evidence>
<comment type="caution">
    <text evidence="1">The sequence shown here is derived from an EMBL/GenBank/DDBJ whole genome shotgun (WGS) entry which is preliminary data.</text>
</comment>